<evidence type="ECO:0000313" key="4">
    <source>
        <dbReference type="EMBL" id="TZF91745.1"/>
    </source>
</evidence>
<keyword evidence="5" id="KW-1185">Reference proteome</keyword>
<dbReference type="RefSeq" id="WP_149351391.1">
    <property type="nucleotide sequence ID" value="NZ_VTRV01000003.1"/>
</dbReference>
<dbReference type="OrthoDB" id="5943115at2"/>
<accession>A0A5D8Z9Y7</accession>
<dbReference type="PROSITE" id="PS51257">
    <property type="entry name" value="PROKAR_LIPOPROTEIN"/>
    <property type="match status" value="1"/>
</dbReference>
<protein>
    <submittedName>
        <fullName evidence="4">Phytase</fullName>
    </submittedName>
</protein>
<name>A0A5D8Z9Y7_9GAMM</name>
<dbReference type="Pfam" id="PF01436">
    <property type="entry name" value="NHL"/>
    <property type="match status" value="1"/>
</dbReference>
<gene>
    <name evidence="4" type="ORF">FW784_00400</name>
</gene>
<dbReference type="Gene3D" id="2.120.10.30">
    <property type="entry name" value="TolB, C-terminal domain"/>
    <property type="match status" value="1"/>
</dbReference>
<feature type="chain" id="PRO_5022833552" evidence="2">
    <location>
        <begin position="24"/>
        <end position="367"/>
    </location>
</feature>
<dbReference type="InterPro" id="IPR001258">
    <property type="entry name" value="NHL_repeat"/>
</dbReference>
<comment type="caution">
    <text evidence="4">The sequence shown here is derived from an EMBL/GenBank/DDBJ whole genome shotgun (WGS) entry which is preliminary data.</text>
</comment>
<dbReference type="InterPro" id="IPR050952">
    <property type="entry name" value="TRIM-NHL_E3_ligases"/>
</dbReference>
<dbReference type="Proteomes" id="UP000323164">
    <property type="component" value="Unassembled WGS sequence"/>
</dbReference>
<dbReference type="InterPro" id="IPR011042">
    <property type="entry name" value="6-blade_b-propeller_TolB-like"/>
</dbReference>
<dbReference type="SUPFAM" id="SSF50956">
    <property type="entry name" value="Thermostable phytase (3-phytase)"/>
    <property type="match status" value="1"/>
</dbReference>
<evidence type="ECO:0000259" key="3">
    <source>
        <dbReference type="PROSITE" id="PS51662"/>
    </source>
</evidence>
<dbReference type="PANTHER" id="PTHR24104">
    <property type="entry name" value="E3 UBIQUITIN-PROTEIN LIGASE NHLRC1-RELATED"/>
    <property type="match status" value="1"/>
</dbReference>
<dbReference type="InterPro" id="IPR003431">
    <property type="entry name" value="B-propeller_Phytase"/>
</dbReference>
<dbReference type="PANTHER" id="PTHR24104:SF25">
    <property type="entry name" value="PROTEIN LIN-41"/>
    <property type="match status" value="1"/>
</dbReference>
<dbReference type="GO" id="GO:0008270">
    <property type="term" value="F:zinc ion binding"/>
    <property type="evidence" value="ECO:0007669"/>
    <property type="project" value="UniProtKB-KW"/>
</dbReference>
<feature type="domain" description="BPP" evidence="3">
    <location>
        <begin position="27"/>
        <end position="359"/>
    </location>
</feature>
<keyword evidence="1" id="KW-0677">Repeat</keyword>
<dbReference type="GO" id="GO:0016158">
    <property type="term" value="F:inositol hexakisphosphate 3-phosphatase activity"/>
    <property type="evidence" value="ECO:0007669"/>
    <property type="project" value="InterPro"/>
</dbReference>
<evidence type="ECO:0000313" key="5">
    <source>
        <dbReference type="Proteomes" id="UP000323164"/>
    </source>
</evidence>
<keyword evidence="2" id="KW-0732">Signal</keyword>
<proteinExistence type="predicted"/>
<dbReference type="EMBL" id="VTRV01000003">
    <property type="protein sequence ID" value="TZF91745.1"/>
    <property type="molecule type" value="Genomic_DNA"/>
</dbReference>
<feature type="signal peptide" evidence="2">
    <location>
        <begin position="1"/>
        <end position="23"/>
    </location>
</feature>
<sequence>MRSPFLFAVGLTAVVACAPVRPAAPPAAAAPEPVVPDAVTVGERFVTEENVADELDSPATWTAEDGRAQVIVTAKSTHPLVVFDGDSGERLRDVGEKGEAAGRFERPGGIAVQGDLAFVVDRDNHRVQVLSLPTLTPVATFGESDLRAPYGIWANESEPGDLDVYVTDGSVSEAKFDHVPSVAEPGARLKRFRVQEDGDGAVHARLLGAFADAREAGALHGAGSIAGDPANNRLLIADADTHPSMSTLREYTLDGHDTGGGAAAGAFAAHAAGVALWDCPGGDGYWIAADPLAPLAVFHVVDRRTLAPRGSFRGRVTSHTRGIALHAAGTPSFPGGVLYAVHDDRAIAAFDLRDIASALHLDEQCVR</sequence>
<dbReference type="PROSITE" id="PS51662">
    <property type="entry name" value="BP_PHYTASE"/>
    <property type="match status" value="1"/>
</dbReference>
<evidence type="ECO:0000256" key="1">
    <source>
        <dbReference type="ARBA" id="ARBA00022737"/>
    </source>
</evidence>
<evidence type="ECO:0000256" key="2">
    <source>
        <dbReference type="SAM" id="SignalP"/>
    </source>
</evidence>
<reference evidence="4 5" key="1">
    <citation type="submission" date="2019-08" db="EMBL/GenBank/DDBJ databases">
        <title>Draft genome sequence of Lysobacter sp. UKS-15.</title>
        <authorList>
            <person name="Im W.-T."/>
        </authorList>
    </citation>
    <scope>NUCLEOTIDE SEQUENCE [LARGE SCALE GENOMIC DNA]</scope>
    <source>
        <strain evidence="4 5">UKS-15</strain>
    </source>
</reference>
<organism evidence="4 5">
    <name type="scientific">Cognatilysobacter lacus</name>
    <dbReference type="NCBI Taxonomy" id="1643323"/>
    <lineage>
        <taxon>Bacteria</taxon>
        <taxon>Pseudomonadati</taxon>
        <taxon>Pseudomonadota</taxon>
        <taxon>Gammaproteobacteria</taxon>
        <taxon>Lysobacterales</taxon>
        <taxon>Lysobacteraceae</taxon>
        <taxon>Cognatilysobacter</taxon>
    </lineage>
</organism>
<dbReference type="AlphaFoldDB" id="A0A5D8Z9Y7"/>